<feature type="transmembrane region" description="Helical" evidence="2">
    <location>
        <begin position="355"/>
        <end position="376"/>
    </location>
</feature>
<evidence type="ECO:0000313" key="5">
    <source>
        <dbReference type="Proteomes" id="UP000188320"/>
    </source>
</evidence>
<keyword evidence="2" id="KW-1133">Transmembrane helix</keyword>
<proteinExistence type="predicted"/>
<gene>
    <name evidence="4" type="ORF">AX774_g3735</name>
</gene>
<sequence>MEMDCDEHCVNLTESEIDLVNIYRNFNHFARGNFERVKSRGSEGPMDVDSKEGSSDWLKMESNDEPCRKRHFSDRVEKTNAKDKDNAKDENVNEHKTIFGIGGPFLFSAPQAKTNESEKYEQEYIKPRVRSQDQKPISANVAKKVSKSRLEVLNQSSSFGETRARNKTKKKGISKEMEKMDLNYTSRSKSESVKDIEEVESSTTEDEPILNRVVRSGDKRSSKSVSRGLGLKNLQIHKDIPFVVAGYVQLFFNIFMAFAVVVIVLLLVKEIGGDIERKVQEYSVEIVQEISKCTKDYIMNQCDPLTRVPAMENECLRWEACMNQDPKVVARARISAETIAEIINSFIEPISIKTMVFFLMLFFGTLYISNSAFSTYRRRRAQNHQSDVPFPNASPGEYFFSKPSGSFAHDSLHSSYARALSTNWPDEHPPSFERQLKEKNAFLAY</sequence>
<evidence type="ECO:0000256" key="1">
    <source>
        <dbReference type="SAM" id="MobiDB-lite"/>
    </source>
</evidence>
<feature type="compositionally biased region" description="Basic and acidic residues" evidence="1">
    <location>
        <begin position="48"/>
        <end position="65"/>
    </location>
</feature>
<name>A0A1R1PP57_ZANCU</name>
<feature type="compositionally biased region" description="Acidic residues" evidence="1">
    <location>
        <begin position="197"/>
        <end position="208"/>
    </location>
</feature>
<feature type="transmembrane region" description="Helical" evidence="2">
    <location>
        <begin position="242"/>
        <end position="268"/>
    </location>
</feature>
<organism evidence="4 5">
    <name type="scientific">Zancudomyces culisetae</name>
    <name type="common">Gut fungus</name>
    <name type="synonym">Smittium culisetae</name>
    <dbReference type="NCBI Taxonomy" id="1213189"/>
    <lineage>
        <taxon>Eukaryota</taxon>
        <taxon>Fungi</taxon>
        <taxon>Fungi incertae sedis</taxon>
        <taxon>Zoopagomycota</taxon>
        <taxon>Kickxellomycotina</taxon>
        <taxon>Harpellomycetes</taxon>
        <taxon>Harpellales</taxon>
        <taxon>Legeriomycetaceae</taxon>
        <taxon>Zancudomyces</taxon>
    </lineage>
</organism>
<accession>A0A1R1PP57</accession>
<evidence type="ECO:0000259" key="3">
    <source>
        <dbReference type="SMART" id="SM01042"/>
    </source>
</evidence>
<dbReference type="Proteomes" id="UP000188320">
    <property type="component" value="Unassembled WGS sequence"/>
</dbReference>
<dbReference type="GO" id="GO:0006998">
    <property type="term" value="P:nuclear envelope organization"/>
    <property type="evidence" value="ECO:0007669"/>
    <property type="project" value="InterPro"/>
</dbReference>
<keyword evidence="2" id="KW-0472">Membrane</keyword>
<dbReference type="SMART" id="SM01042">
    <property type="entry name" value="Brr6_like_C_C"/>
    <property type="match status" value="1"/>
</dbReference>
<feature type="domain" description="Brl1/Brr6" evidence="3">
    <location>
        <begin position="244"/>
        <end position="377"/>
    </location>
</feature>
<evidence type="ECO:0000256" key="2">
    <source>
        <dbReference type="SAM" id="Phobius"/>
    </source>
</evidence>
<dbReference type="PANTHER" id="PTHR28136:SF1">
    <property type="entry name" value="NUCLEUS EXPORT PROTEIN BRL1"/>
    <property type="match status" value="1"/>
</dbReference>
<reference evidence="5" key="1">
    <citation type="submission" date="2017-01" db="EMBL/GenBank/DDBJ databases">
        <authorList>
            <person name="Wang Y."/>
            <person name="White M."/>
            <person name="Kvist S."/>
            <person name="Moncalvo J.-M."/>
        </authorList>
    </citation>
    <scope>NUCLEOTIDE SEQUENCE [LARGE SCALE GENOMIC DNA]</scope>
    <source>
        <strain evidence="5">COL-18-3</strain>
    </source>
</reference>
<feature type="region of interest" description="Disordered" evidence="1">
    <location>
        <begin position="159"/>
        <end position="208"/>
    </location>
</feature>
<keyword evidence="2" id="KW-0812">Transmembrane</keyword>
<comment type="caution">
    <text evidence="4">The sequence shown here is derived from an EMBL/GenBank/DDBJ whole genome shotgun (WGS) entry which is preliminary data.</text>
</comment>
<dbReference type="EMBL" id="LSSK01000601">
    <property type="protein sequence ID" value="OMH82766.1"/>
    <property type="molecule type" value="Genomic_DNA"/>
</dbReference>
<dbReference type="AlphaFoldDB" id="A0A1R1PP57"/>
<dbReference type="GO" id="GO:0055088">
    <property type="term" value="P:lipid homeostasis"/>
    <property type="evidence" value="ECO:0007669"/>
    <property type="project" value="InterPro"/>
</dbReference>
<dbReference type="OrthoDB" id="5961at2759"/>
<dbReference type="GO" id="GO:0031965">
    <property type="term" value="C:nuclear membrane"/>
    <property type="evidence" value="ECO:0007669"/>
    <property type="project" value="InterPro"/>
</dbReference>
<dbReference type="Pfam" id="PF10104">
    <property type="entry name" value="Brr6_like_C_C"/>
    <property type="match status" value="1"/>
</dbReference>
<dbReference type="InterPro" id="IPR040202">
    <property type="entry name" value="Brl1/Brr6"/>
</dbReference>
<evidence type="ECO:0000313" key="4">
    <source>
        <dbReference type="EMBL" id="OMH82766.1"/>
    </source>
</evidence>
<dbReference type="InterPro" id="IPR018767">
    <property type="entry name" value="Brl1/Brr6_dom"/>
</dbReference>
<protein>
    <submittedName>
        <fullName evidence="4">Nucleus export protein brr6</fullName>
    </submittedName>
</protein>
<feature type="region of interest" description="Disordered" evidence="1">
    <location>
        <begin position="38"/>
        <end position="65"/>
    </location>
</feature>
<dbReference type="PANTHER" id="PTHR28136">
    <property type="entry name" value="NUCLEUS EXPORT PROTEIN BRR6"/>
    <property type="match status" value="1"/>
</dbReference>
<keyword evidence="5" id="KW-1185">Reference proteome</keyword>